<dbReference type="OrthoDB" id="5798149at2759"/>
<dbReference type="PANTHER" id="PTHR46705:SF10">
    <property type="entry name" value="DOMAIN OF UNKNOWN FUNCTION DB DOMAIN-CONTAINING PROTEIN"/>
    <property type="match status" value="1"/>
</dbReference>
<keyword evidence="5" id="KW-1185">Reference proteome</keyword>
<feature type="chain" id="PRO_5002096014" description="Domain of unknown function DB domain-containing protein" evidence="2">
    <location>
        <begin position="26"/>
        <end position="570"/>
    </location>
</feature>
<gene>
    <name evidence="4" type="ORF">Tcan_02785</name>
</gene>
<reference evidence="4 5" key="1">
    <citation type="submission" date="2014-11" db="EMBL/GenBank/DDBJ databases">
        <title>Genetic blueprint of the zoonotic pathogen Toxocara canis.</title>
        <authorList>
            <person name="Zhu X.-Q."/>
            <person name="Korhonen P.K."/>
            <person name="Cai H."/>
            <person name="Young N.D."/>
            <person name="Nejsum P."/>
            <person name="von Samson-Himmelstjerna G."/>
            <person name="Boag P.R."/>
            <person name="Tan P."/>
            <person name="Li Q."/>
            <person name="Min J."/>
            <person name="Yang Y."/>
            <person name="Wang X."/>
            <person name="Fang X."/>
            <person name="Hall R.S."/>
            <person name="Hofmann A."/>
            <person name="Sternberg P.W."/>
            <person name="Jex A.R."/>
            <person name="Gasser R.B."/>
        </authorList>
    </citation>
    <scope>NUCLEOTIDE SEQUENCE [LARGE SCALE GENOMIC DNA]</scope>
    <source>
        <strain evidence="4">PN_DK_2014</strain>
    </source>
</reference>
<keyword evidence="2" id="KW-0732">Signal</keyword>
<proteinExistence type="predicted"/>
<feature type="region of interest" description="Disordered" evidence="1">
    <location>
        <begin position="227"/>
        <end position="295"/>
    </location>
</feature>
<accession>A0A0B2VA24</accession>
<evidence type="ECO:0000256" key="2">
    <source>
        <dbReference type="SAM" id="SignalP"/>
    </source>
</evidence>
<feature type="domain" description="Domain of unknown function DB" evidence="3">
    <location>
        <begin position="456"/>
        <end position="555"/>
    </location>
</feature>
<evidence type="ECO:0000313" key="4">
    <source>
        <dbReference type="EMBL" id="KHN78378.1"/>
    </source>
</evidence>
<dbReference type="EMBL" id="JPKZ01002102">
    <property type="protein sequence ID" value="KHN78378.1"/>
    <property type="molecule type" value="Genomic_DNA"/>
</dbReference>
<sequence>MSRYLAVVFYLAAVLPSFYFQNEQATIHEMPEIIFPMKNQGVRARNSGNTLVLQGDGRAIGIVNSKHGFENWRTNNELQQRKHVEIFTRPQEHLFAADPHPFVTHSMSMAPLHTKRNHSIGEKVSMRLETQDGRGKHPIARGQPIISELPVQRVRSPVVVPPEKIAASRRDKVNTSFHAAKMLGTTQRRIPPRQYTRKGATEIARIAGRLLFASVFNDLTHGVTLVSPEQQPVGQQRIIPPSNPSRRLTKLPQRYSEQETKQEQRGRSSARQYSIDRPTQKVRNPHYSTNQHQTAARVVAPVRSPTVVPKTRLVGRVQQTFQPLPSSPQTVPFEWNQLQPSFIDSGFQSLPKQNLLSVPVQKKSRLSANEKLALCCRKRQLSPSCQSMCNFDTFTQQSLISMYLTNSCPVLEISSAFDCASSMVNSGFQSLPKQNLLSVPVQKKSRLSANEKLALCCRKRQLSPSCQSMCNFDTFTQQSLISMYLTNSCPVLEISSAFDCASSMADHAECCMRNGIAEFNGGQCMVFCRTHEGKPNNVMQYMGCLSVFNTIKGCYREYYNTHPNIFGDFR</sequence>
<name>A0A0B2VA24_TOXCA</name>
<dbReference type="Pfam" id="PF01682">
    <property type="entry name" value="DB"/>
    <property type="match status" value="1"/>
</dbReference>
<feature type="compositionally biased region" description="Basic and acidic residues" evidence="1">
    <location>
        <begin position="256"/>
        <end position="266"/>
    </location>
</feature>
<evidence type="ECO:0000259" key="3">
    <source>
        <dbReference type="Pfam" id="PF01682"/>
    </source>
</evidence>
<evidence type="ECO:0000313" key="5">
    <source>
        <dbReference type="Proteomes" id="UP000031036"/>
    </source>
</evidence>
<dbReference type="InterPro" id="IPR002602">
    <property type="entry name" value="DB"/>
</dbReference>
<evidence type="ECO:0000256" key="1">
    <source>
        <dbReference type="SAM" id="MobiDB-lite"/>
    </source>
</evidence>
<organism evidence="4 5">
    <name type="scientific">Toxocara canis</name>
    <name type="common">Canine roundworm</name>
    <dbReference type="NCBI Taxonomy" id="6265"/>
    <lineage>
        <taxon>Eukaryota</taxon>
        <taxon>Metazoa</taxon>
        <taxon>Ecdysozoa</taxon>
        <taxon>Nematoda</taxon>
        <taxon>Chromadorea</taxon>
        <taxon>Rhabditida</taxon>
        <taxon>Spirurina</taxon>
        <taxon>Ascaridomorpha</taxon>
        <taxon>Ascaridoidea</taxon>
        <taxon>Toxocaridae</taxon>
        <taxon>Toxocara</taxon>
    </lineage>
</organism>
<protein>
    <recommendedName>
        <fullName evidence="3">Domain of unknown function DB domain-containing protein</fullName>
    </recommendedName>
</protein>
<dbReference type="AlphaFoldDB" id="A0A0B2VA24"/>
<dbReference type="Proteomes" id="UP000031036">
    <property type="component" value="Unassembled WGS sequence"/>
</dbReference>
<dbReference type="PANTHER" id="PTHR46705">
    <property type="entry name" value="PROTEIN CBG09805"/>
    <property type="match status" value="1"/>
</dbReference>
<feature type="signal peptide" evidence="2">
    <location>
        <begin position="1"/>
        <end position="25"/>
    </location>
</feature>
<comment type="caution">
    <text evidence="4">The sequence shown here is derived from an EMBL/GenBank/DDBJ whole genome shotgun (WGS) entry which is preliminary data.</text>
</comment>